<proteinExistence type="predicted"/>
<dbReference type="EMBL" id="AAOJ01000044">
    <property type="protein sequence ID" value="EAS62247.1"/>
    <property type="molecule type" value="Genomic_DNA"/>
</dbReference>
<name>Q1ZJ92_PHOAS</name>
<evidence type="ECO:0000313" key="1">
    <source>
        <dbReference type="EMBL" id="EAS62247.1"/>
    </source>
</evidence>
<dbReference type="AlphaFoldDB" id="Q1ZJ92"/>
<dbReference type="HOGENOM" id="CLU_2937632_0_0_6"/>
<evidence type="ECO:0000313" key="3">
    <source>
        <dbReference type="Proteomes" id="UP000001603"/>
    </source>
</evidence>
<organism evidence="1 3">
    <name type="scientific">Photobacterium angustum (strain S14 / CCUG 15956)</name>
    <name type="common">Vibrio sp. (strain S14 / CCUG 15956)</name>
    <dbReference type="NCBI Taxonomy" id="314292"/>
    <lineage>
        <taxon>Bacteria</taxon>
        <taxon>Pseudomonadati</taxon>
        <taxon>Pseudomonadota</taxon>
        <taxon>Gammaproteobacteria</taxon>
        <taxon>Vibrionales</taxon>
        <taxon>Vibrionaceae</taxon>
        <taxon>Photobacterium</taxon>
    </lineage>
</organism>
<accession>Q1ZJ92</accession>
<dbReference type="EMBL" id="AAOJ01000006">
    <property type="protein sequence ID" value="EAS63512.1"/>
    <property type="molecule type" value="Genomic_DNA"/>
</dbReference>
<evidence type="ECO:0000313" key="2">
    <source>
        <dbReference type="EMBL" id="EAS63512.1"/>
    </source>
</evidence>
<sequence>MAMGILGLAYKPEKFKPWRIHIMDWYRGEFFKMSNGVFTFLLIVIKKRTKLRYSSKKIES</sequence>
<gene>
    <name evidence="1" type="ORF">VAS14_00368</name>
    <name evidence="2" type="ORF">VAS14_08570</name>
</gene>
<protein>
    <submittedName>
        <fullName evidence="1">Uncharacterized protein</fullName>
    </submittedName>
</protein>
<comment type="caution">
    <text evidence="1">The sequence shown here is derived from an EMBL/GenBank/DDBJ whole genome shotgun (WGS) entry which is preliminary data.</text>
</comment>
<dbReference type="Proteomes" id="UP000001603">
    <property type="component" value="Unassembled WGS sequence"/>
</dbReference>
<reference evidence="1 3" key="1">
    <citation type="journal article" date="2009" name="Proc. Natl. Acad. Sci. U.S.A.">
        <title>The genomic basis of trophic strategy in marine bacteria.</title>
        <authorList>
            <person name="Lauro F.M."/>
            <person name="McDougald D."/>
            <person name="Thomas T."/>
            <person name="Williams T.J."/>
            <person name="Egan S."/>
            <person name="Rice S."/>
            <person name="DeMaere M.Z."/>
            <person name="Ting L."/>
            <person name="Ertan H."/>
            <person name="Johnson J."/>
            <person name="Ferriera S."/>
            <person name="Lapidus A."/>
            <person name="Anderson I."/>
            <person name="Kyrpides N."/>
            <person name="Munk A.C."/>
            <person name="Detter C."/>
            <person name="Han C.S."/>
            <person name="Brown M.V."/>
            <person name="Robb F.T."/>
            <person name="Kjelleberg S."/>
            <person name="Cavicchioli R."/>
        </authorList>
    </citation>
    <scope>NUCLEOTIDE SEQUENCE [LARGE SCALE GENOMIC DNA]</scope>
    <source>
        <strain evidence="1 3">S14</strain>
    </source>
</reference>